<dbReference type="OrthoDB" id="9903976at2"/>
<organism evidence="2 3">
    <name type="scientific">Serinibacter arcticus</name>
    <dbReference type="NCBI Taxonomy" id="1655435"/>
    <lineage>
        <taxon>Bacteria</taxon>
        <taxon>Bacillati</taxon>
        <taxon>Actinomycetota</taxon>
        <taxon>Actinomycetes</taxon>
        <taxon>Micrococcales</taxon>
        <taxon>Beutenbergiaceae</taxon>
        <taxon>Serinibacter</taxon>
    </lineage>
</organism>
<dbReference type="Proteomes" id="UP000297318">
    <property type="component" value="Unassembled WGS sequence"/>
</dbReference>
<dbReference type="RefSeq" id="WP_135850288.1">
    <property type="nucleotide sequence ID" value="NZ_RHPJ01000003.1"/>
</dbReference>
<gene>
    <name evidence="2" type="ORF">SERN_2330</name>
</gene>
<evidence type="ECO:0000313" key="2">
    <source>
        <dbReference type="EMBL" id="TGO04737.1"/>
    </source>
</evidence>
<feature type="region of interest" description="Disordered" evidence="1">
    <location>
        <begin position="84"/>
        <end position="107"/>
    </location>
</feature>
<reference evidence="2 3" key="1">
    <citation type="submission" date="2018-11" db="EMBL/GenBank/DDBJ databases">
        <title>Complete genome sequencing of the Actinobacteria Serinibacter sp. K3-2.</title>
        <authorList>
            <person name="Rakitin A.L."/>
            <person name="Beletsky A.V."/>
            <person name="Mardanov A.V."/>
            <person name="Ravin N.V."/>
            <person name="Gromova A.S."/>
            <person name="Filippova S.N."/>
            <person name="Gal'Chenko V.F."/>
        </authorList>
    </citation>
    <scope>NUCLEOTIDE SEQUENCE [LARGE SCALE GENOMIC DNA]</scope>
    <source>
        <strain evidence="2 3">K3-2</strain>
    </source>
</reference>
<accession>A0A4Z1E4S4</accession>
<keyword evidence="3" id="KW-1185">Reference proteome</keyword>
<sequence>MKVVWAVGGAAAAVAALVVLGRARSTAESVAAVATPAGLVEALNRGVDELRAMGTEVAAAMREQEERLSADLLAAPDDVADARTLRAGRRSRRAAADTDPWDVDDEF</sequence>
<dbReference type="EMBL" id="RHPJ01000003">
    <property type="protein sequence ID" value="TGO04737.1"/>
    <property type="molecule type" value="Genomic_DNA"/>
</dbReference>
<evidence type="ECO:0000313" key="3">
    <source>
        <dbReference type="Proteomes" id="UP000297318"/>
    </source>
</evidence>
<comment type="caution">
    <text evidence="2">The sequence shown here is derived from an EMBL/GenBank/DDBJ whole genome shotgun (WGS) entry which is preliminary data.</text>
</comment>
<proteinExistence type="predicted"/>
<dbReference type="AlphaFoldDB" id="A0A4Z1E4S4"/>
<evidence type="ECO:0000256" key="1">
    <source>
        <dbReference type="SAM" id="MobiDB-lite"/>
    </source>
</evidence>
<protein>
    <submittedName>
        <fullName evidence="2">Uncharacterized protein</fullName>
    </submittedName>
</protein>
<name>A0A4Z1E4S4_9MICO</name>